<keyword evidence="1" id="KW-0853">WD repeat</keyword>
<dbReference type="PANTHER" id="PTHR22889">
    <property type="entry name" value="WD REPEAT-CONTAINING PROTEIN 89"/>
    <property type="match status" value="1"/>
</dbReference>
<reference evidence="3" key="1">
    <citation type="submission" date="2021-01" db="EMBL/GenBank/DDBJ databases">
        <authorList>
            <person name="Corre E."/>
            <person name="Pelletier E."/>
            <person name="Niang G."/>
            <person name="Scheremetjew M."/>
            <person name="Finn R."/>
            <person name="Kale V."/>
            <person name="Holt S."/>
            <person name="Cochrane G."/>
            <person name="Meng A."/>
            <person name="Brown T."/>
            <person name="Cohen L."/>
        </authorList>
    </citation>
    <scope>NUCLEOTIDE SEQUENCE</scope>
    <source>
        <strain evidence="3">RCC856</strain>
    </source>
</reference>
<protein>
    <submittedName>
        <fullName evidence="3">Uncharacterized protein</fullName>
    </submittedName>
</protein>
<evidence type="ECO:0000313" key="3">
    <source>
        <dbReference type="EMBL" id="CAE0019378.1"/>
    </source>
</evidence>
<name>A0A7S3E2S6_9CHLO</name>
<dbReference type="EMBL" id="HBHU01007089">
    <property type="protein sequence ID" value="CAE0019378.1"/>
    <property type="molecule type" value="Transcribed_RNA"/>
</dbReference>
<dbReference type="PANTHER" id="PTHR22889:SF0">
    <property type="entry name" value="WD REPEAT-CONTAINING PROTEIN 89"/>
    <property type="match status" value="1"/>
</dbReference>
<proteinExistence type="predicted"/>
<evidence type="ECO:0000256" key="2">
    <source>
        <dbReference type="ARBA" id="ARBA00022737"/>
    </source>
</evidence>
<dbReference type="InterPro" id="IPR015943">
    <property type="entry name" value="WD40/YVTN_repeat-like_dom_sf"/>
</dbReference>
<dbReference type="SUPFAM" id="SSF50978">
    <property type="entry name" value="WD40 repeat-like"/>
    <property type="match status" value="1"/>
</dbReference>
<gene>
    <name evidence="3" type="ORF">CLAU1311_LOCUS4586</name>
</gene>
<dbReference type="AlphaFoldDB" id="A0A7S3E2S6"/>
<dbReference type="InterPro" id="IPR039328">
    <property type="entry name" value="WDR89"/>
</dbReference>
<evidence type="ECO:0000256" key="1">
    <source>
        <dbReference type="ARBA" id="ARBA00022574"/>
    </source>
</evidence>
<sequence length="243" mass="26268">MGFFGPSPAEQDLLWCRTNDETFRVWHWRKACEGGEGDGDGDVAMGESDDLYQLLDARKTLTDCLRRSQVTQRGTKVDYLIDCHWDASASELRLVGGSVEGGVYIFQLASVDRAASGQAVTFLSPDRIQCRGALCGGHSAVVRSLDSSCSPGYATCGEDGQLCLWQPGASRITQAFGMSPSPPFGVQEQHQHQHQSNGYSYSNNANGYPAIGGSPYGYGNHYGGEKKATGGGRKTFGRSFKPY</sequence>
<dbReference type="Gene3D" id="2.130.10.10">
    <property type="entry name" value="YVTN repeat-like/Quinoprotein amine dehydrogenase"/>
    <property type="match status" value="1"/>
</dbReference>
<keyword evidence="2" id="KW-0677">Repeat</keyword>
<accession>A0A7S3E2S6</accession>
<dbReference type="InterPro" id="IPR036322">
    <property type="entry name" value="WD40_repeat_dom_sf"/>
</dbReference>
<organism evidence="3">
    <name type="scientific">Chloropicon laureae</name>
    <dbReference type="NCBI Taxonomy" id="464258"/>
    <lineage>
        <taxon>Eukaryota</taxon>
        <taxon>Viridiplantae</taxon>
        <taxon>Chlorophyta</taxon>
        <taxon>Chloropicophyceae</taxon>
        <taxon>Chloropicales</taxon>
        <taxon>Chloropicaceae</taxon>
        <taxon>Chloropicon</taxon>
    </lineage>
</organism>